<dbReference type="Pfam" id="PF00251">
    <property type="entry name" value="Glyco_hydro_32N"/>
    <property type="match status" value="1"/>
</dbReference>
<dbReference type="SUPFAM" id="SSF49899">
    <property type="entry name" value="Concanavalin A-like lectins/glucanases"/>
    <property type="match status" value="1"/>
</dbReference>
<dbReference type="FunCoup" id="A9WJM8">
    <property type="interactions" value="31"/>
</dbReference>
<dbReference type="CDD" id="cd08996">
    <property type="entry name" value="GH32_FFase"/>
    <property type="match status" value="1"/>
</dbReference>
<dbReference type="Proteomes" id="UP000002008">
    <property type="component" value="Chromosome"/>
</dbReference>
<dbReference type="Pfam" id="PF08244">
    <property type="entry name" value="Glyco_hydro_32C"/>
    <property type="match status" value="1"/>
</dbReference>
<dbReference type="AlphaFoldDB" id="A9WJM8"/>
<evidence type="ECO:0000256" key="4">
    <source>
        <dbReference type="ARBA" id="ARBA00023295"/>
    </source>
</evidence>
<evidence type="ECO:0000256" key="3">
    <source>
        <dbReference type="ARBA" id="ARBA00022801"/>
    </source>
</evidence>
<keyword evidence="9" id="KW-1185">Reference proteome</keyword>
<evidence type="ECO:0000313" key="8">
    <source>
        <dbReference type="EMBL" id="ABY35932.1"/>
    </source>
</evidence>
<accession>A9WJM8</accession>
<evidence type="ECO:0000313" key="9">
    <source>
        <dbReference type="Proteomes" id="UP000002008"/>
    </source>
</evidence>
<proteinExistence type="inferred from homology"/>
<dbReference type="SUPFAM" id="SSF75005">
    <property type="entry name" value="Arabinanase/levansucrase/invertase"/>
    <property type="match status" value="1"/>
</dbReference>
<dbReference type="HOGENOM" id="CLU_001528_7_0_0"/>
<dbReference type="SMART" id="SM00640">
    <property type="entry name" value="Glyco_32"/>
    <property type="match status" value="1"/>
</dbReference>
<dbReference type="Gene3D" id="2.115.10.20">
    <property type="entry name" value="Glycosyl hydrolase domain, family 43"/>
    <property type="match status" value="1"/>
</dbReference>
<evidence type="ECO:0000256" key="5">
    <source>
        <dbReference type="RuleBase" id="RU362110"/>
    </source>
</evidence>
<dbReference type="InterPro" id="IPR013320">
    <property type="entry name" value="ConA-like_dom_sf"/>
</dbReference>
<dbReference type="InterPro" id="IPR051214">
    <property type="entry name" value="GH32_Enzymes"/>
</dbReference>
<dbReference type="PATRIC" id="fig|324602.8.peg.3075"/>
<keyword evidence="3 5" id="KW-0378">Hydrolase</keyword>
<feature type="domain" description="Glycosyl hydrolase family 32 C-terminal" evidence="7">
    <location>
        <begin position="312"/>
        <end position="463"/>
    </location>
</feature>
<dbReference type="STRING" id="324602.Caur_2727"/>
<dbReference type="InterPro" id="IPR013189">
    <property type="entry name" value="Glyco_hydro_32_C"/>
</dbReference>
<sequence length="469" mass="52906">MAGAQQRPRYHFLPPANWMNDPNGLIQWEDTFHLFYQYNPAGAYHRHIHWGHATSHDLIHWQHQPIALSPTPGGADADGCWSGCAVNDHGTPTLIYTGFRLPEVQQPCLAVSHDGLQTWQKWPEPIIAAPPPELDLLGFRDHTVWQEQGVWHMLIGSGIRGQGGTVLLYRSPDLRHWEYAGPLLIGDAGQFDPVWTGLLWECPDFFALGDQQVLVCSAWDRRPYYTIAMIGAYRDGRFVPHTTHKLDYGDAHFYAPQTMPIRDGRRIMFAWSMEGRSEESIVAAGWAGVMTLPREVKIADDGQIVTLPVNEVQQLRQDEIVIPSTRVMPHDIHWLPVHGAQLEVELILRPPRHGTCTVMLRASPDGSEATVLRYNSRTATLTLDRRRSSLAGDVWRDAHHAPLTLHNDEPLVLRIFLDASLIEVFANERRSITSRIYPTRPDSTGIAICADEAAVDLLAGRVWEMAGIW</sequence>
<dbReference type="KEGG" id="cau:Caur_2727"/>
<organism evidence="8 9">
    <name type="scientific">Chloroflexus aurantiacus (strain ATCC 29366 / DSM 635 / J-10-fl)</name>
    <dbReference type="NCBI Taxonomy" id="324602"/>
    <lineage>
        <taxon>Bacteria</taxon>
        <taxon>Bacillati</taxon>
        <taxon>Chloroflexota</taxon>
        <taxon>Chloroflexia</taxon>
        <taxon>Chloroflexales</taxon>
        <taxon>Chloroflexineae</taxon>
        <taxon>Chloroflexaceae</taxon>
        <taxon>Chloroflexus</taxon>
    </lineage>
</organism>
<feature type="domain" description="Glycosyl hydrolase family 32 N-terminal" evidence="6">
    <location>
        <begin position="11"/>
        <end position="306"/>
    </location>
</feature>
<dbReference type="RefSeq" id="WP_012258585.1">
    <property type="nucleotide sequence ID" value="NC_010175.1"/>
</dbReference>
<dbReference type="InterPro" id="IPR023296">
    <property type="entry name" value="Glyco_hydro_beta-prop_sf"/>
</dbReference>
<protein>
    <recommendedName>
        <fullName evidence="2">beta-fructofuranosidase</fullName>
        <ecNumber evidence="2">3.2.1.26</ecNumber>
    </recommendedName>
</protein>
<dbReference type="GO" id="GO:0004575">
    <property type="term" value="F:sucrose alpha-glucosidase activity"/>
    <property type="evidence" value="ECO:0000318"/>
    <property type="project" value="GO_Central"/>
</dbReference>
<reference evidence="9" key="1">
    <citation type="journal article" date="2011" name="BMC Genomics">
        <title>Complete genome sequence of the filamentous anoxygenic phototrophic bacterium Chloroflexus aurantiacus.</title>
        <authorList>
            <person name="Tang K.H."/>
            <person name="Barry K."/>
            <person name="Chertkov O."/>
            <person name="Dalin E."/>
            <person name="Han C.S."/>
            <person name="Hauser L.J."/>
            <person name="Honchak B.M."/>
            <person name="Karbach L.E."/>
            <person name="Land M.L."/>
            <person name="Lapidus A."/>
            <person name="Larimer F.W."/>
            <person name="Mikhailova N."/>
            <person name="Pitluck S."/>
            <person name="Pierson B.K."/>
            <person name="Blankenship R.E."/>
        </authorList>
    </citation>
    <scope>NUCLEOTIDE SEQUENCE [LARGE SCALE GENOMIC DNA]</scope>
    <source>
        <strain evidence="9">ATCC 29366 / DSM 635 / J-10-fl</strain>
    </source>
</reference>
<evidence type="ECO:0000256" key="2">
    <source>
        <dbReference type="ARBA" id="ARBA00012758"/>
    </source>
</evidence>
<dbReference type="InParanoid" id="A9WJM8"/>
<dbReference type="EnsemblBacteria" id="ABY35932">
    <property type="protein sequence ID" value="ABY35932"/>
    <property type="gene ID" value="Caur_2727"/>
</dbReference>
<evidence type="ECO:0000259" key="6">
    <source>
        <dbReference type="Pfam" id="PF00251"/>
    </source>
</evidence>
<dbReference type="InterPro" id="IPR018053">
    <property type="entry name" value="Glyco_hydro_32_AS"/>
</dbReference>
<name>A9WJM8_CHLAA</name>
<dbReference type="EC" id="3.2.1.26" evidence="2"/>
<dbReference type="Gene3D" id="2.60.120.560">
    <property type="entry name" value="Exo-inulinase, domain 1"/>
    <property type="match status" value="1"/>
</dbReference>
<dbReference type="CAZy" id="GH32">
    <property type="family name" value="Glycoside Hydrolase Family 32"/>
</dbReference>
<dbReference type="GO" id="GO:0005975">
    <property type="term" value="P:carbohydrate metabolic process"/>
    <property type="evidence" value="ECO:0007669"/>
    <property type="project" value="InterPro"/>
</dbReference>
<dbReference type="PANTHER" id="PTHR43101:SF1">
    <property type="entry name" value="BETA-FRUCTOSIDASE"/>
    <property type="match status" value="1"/>
</dbReference>
<dbReference type="InterPro" id="IPR001362">
    <property type="entry name" value="Glyco_hydro_32"/>
</dbReference>
<evidence type="ECO:0000259" key="7">
    <source>
        <dbReference type="Pfam" id="PF08244"/>
    </source>
</evidence>
<dbReference type="PROSITE" id="PS00609">
    <property type="entry name" value="GLYCOSYL_HYDROL_F32"/>
    <property type="match status" value="1"/>
</dbReference>
<dbReference type="PANTHER" id="PTHR43101">
    <property type="entry name" value="BETA-FRUCTOSIDASE"/>
    <property type="match status" value="1"/>
</dbReference>
<dbReference type="InterPro" id="IPR013148">
    <property type="entry name" value="Glyco_hydro_32_N"/>
</dbReference>
<gene>
    <name evidence="8" type="ordered locus">Caur_2727</name>
</gene>
<keyword evidence="4 5" id="KW-0326">Glycosidase</keyword>
<comment type="similarity">
    <text evidence="1 5">Belongs to the glycosyl hydrolase 32 family.</text>
</comment>
<dbReference type="EMBL" id="CP000909">
    <property type="protein sequence ID" value="ABY35932.1"/>
    <property type="molecule type" value="Genomic_DNA"/>
</dbReference>
<dbReference type="eggNOG" id="COG1621">
    <property type="taxonomic scope" value="Bacteria"/>
</dbReference>
<evidence type="ECO:0000256" key="1">
    <source>
        <dbReference type="ARBA" id="ARBA00009902"/>
    </source>
</evidence>